<feature type="transmembrane region" description="Helical" evidence="7">
    <location>
        <begin position="306"/>
        <end position="327"/>
    </location>
</feature>
<dbReference type="GO" id="GO:0005886">
    <property type="term" value="C:plasma membrane"/>
    <property type="evidence" value="ECO:0007669"/>
    <property type="project" value="UniProtKB-SubCell"/>
</dbReference>
<organism evidence="8 9">
    <name type="scientific">Leptospira brenneri</name>
    <dbReference type="NCBI Taxonomy" id="2023182"/>
    <lineage>
        <taxon>Bacteria</taxon>
        <taxon>Pseudomonadati</taxon>
        <taxon>Spirochaetota</taxon>
        <taxon>Spirochaetia</taxon>
        <taxon>Leptospirales</taxon>
        <taxon>Leptospiraceae</taxon>
        <taxon>Leptospira</taxon>
    </lineage>
</organism>
<accession>A0A2M9Y348</accession>
<dbReference type="GeneID" id="79826202"/>
<dbReference type="PANTHER" id="PTHR43044:SF2">
    <property type="entry name" value="POLYSULPHIDE REDUCTASE NRFD"/>
    <property type="match status" value="1"/>
</dbReference>
<dbReference type="EMBL" id="RQFP01000014">
    <property type="protein sequence ID" value="TGK91379.1"/>
    <property type="molecule type" value="Genomic_DNA"/>
</dbReference>
<keyword evidence="6 7" id="KW-0472">Membrane</keyword>
<keyword evidence="4 7" id="KW-0812">Transmembrane</keyword>
<feature type="transmembrane region" description="Helical" evidence="7">
    <location>
        <begin position="265"/>
        <end position="285"/>
    </location>
</feature>
<dbReference type="Proteomes" id="UP000297891">
    <property type="component" value="Unassembled WGS sequence"/>
</dbReference>
<dbReference type="Pfam" id="PF03916">
    <property type="entry name" value="NrfD"/>
    <property type="match status" value="1"/>
</dbReference>
<evidence type="ECO:0000313" key="8">
    <source>
        <dbReference type="EMBL" id="TGK91379.1"/>
    </source>
</evidence>
<feature type="transmembrane region" description="Helical" evidence="7">
    <location>
        <begin position="372"/>
        <end position="393"/>
    </location>
</feature>
<evidence type="ECO:0000256" key="7">
    <source>
        <dbReference type="SAM" id="Phobius"/>
    </source>
</evidence>
<feature type="transmembrane region" description="Helical" evidence="7">
    <location>
        <begin position="225"/>
        <end position="245"/>
    </location>
</feature>
<sequence length="457" mass="52171">MSLAQAVRDKLDIPDLVTGGKSLKDVTVDIAKPNEDFPTKLWWNTFLLVLTITLIDVAIIGYLFYEGLYLLGINNPVGWGFFVVNFVFWIGIGHAGTLISAVLFLFRQGWRTGINRAAEAMTIFAVLVAASNLILHVGRPWLGFWLFPYPNERGPLWVNFRSPLIWDTFAVSTYLSISMVFWYLGLIPDLATLRDRATETWRKNLYNVLAFGWVGSARSWSHLEIVSMILAALSTPLVLSVHTIVSFDFAVSILPGWHTTIFPPYFVAGAIFSGFAMVVTLMVIAREVFNLKNYITMKHLDNMNKIMMVTGLIVGLAYGTEFFIAWYSGNEYEVFAFWNRAFGPYGWAYFIMISCNVLSPQVFWFRKLRYNIPVMFVASLVVNVGMWFERFVIMMTLNRDFLPSSWAMYTPTLFDYAMLIGTFGIFFTLFLLWCRIMPVIAIAEVKTVMPQKEGAHH</sequence>
<evidence type="ECO:0000256" key="5">
    <source>
        <dbReference type="ARBA" id="ARBA00022989"/>
    </source>
</evidence>
<feature type="transmembrane region" description="Helical" evidence="7">
    <location>
        <begin position="164"/>
        <end position="186"/>
    </location>
</feature>
<feature type="transmembrane region" description="Helical" evidence="7">
    <location>
        <begin position="41"/>
        <end position="65"/>
    </location>
</feature>
<gene>
    <name evidence="8" type="ORF">EHQ30_14220</name>
</gene>
<protein>
    <submittedName>
        <fullName evidence="8">Hydrogenase</fullName>
    </submittedName>
</protein>
<evidence type="ECO:0000256" key="3">
    <source>
        <dbReference type="ARBA" id="ARBA00022475"/>
    </source>
</evidence>
<comment type="subcellular location">
    <subcellularLocation>
        <location evidence="1">Cell membrane</location>
        <topology evidence="1">Multi-pass membrane protein</topology>
    </subcellularLocation>
</comment>
<dbReference type="OrthoDB" id="9806499at2"/>
<feature type="transmembrane region" description="Helical" evidence="7">
    <location>
        <begin position="347"/>
        <end position="365"/>
    </location>
</feature>
<dbReference type="PANTHER" id="PTHR43044">
    <property type="match status" value="1"/>
</dbReference>
<feature type="transmembrane region" description="Helical" evidence="7">
    <location>
        <begin position="77"/>
        <end position="106"/>
    </location>
</feature>
<name>A0A2M9Y348_9LEPT</name>
<dbReference type="AlphaFoldDB" id="A0A2M9Y348"/>
<reference evidence="8" key="1">
    <citation type="journal article" date="2019" name="PLoS Negl. Trop. Dis.">
        <title>Revisiting the worldwide diversity of Leptospira species in the environment.</title>
        <authorList>
            <person name="Vincent A.T."/>
            <person name="Schiettekatte O."/>
            <person name="Bourhy P."/>
            <person name="Veyrier F.J."/>
            <person name="Picardeau M."/>
        </authorList>
    </citation>
    <scope>NUCLEOTIDE SEQUENCE [LARGE SCALE GENOMIC DNA]</scope>
    <source>
        <strain evidence="8">201800277</strain>
    </source>
</reference>
<evidence type="ECO:0000256" key="4">
    <source>
        <dbReference type="ARBA" id="ARBA00022692"/>
    </source>
</evidence>
<comment type="similarity">
    <text evidence="2">Belongs to the NrfD family.</text>
</comment>
<evidence type="ECO:0000313" key="9">
    <source>
        <dbReference type="Proteomes" id="UP000297891"/>
    </source>
</evidence>
<dbReference type="RefSeq" id="WP_002974485.1">
    <property type="nucleotide sequence ID" value="NZ_NPDQ01000003.1"/>
</dbReference>
<keyword evidence="3" id="KW-1003">Cell membrane</keyword>
<dbReference type="InterPro" id="IPR005614">
    <property type="entry name" value="NrfD-like"/>
</dbReference>
<feature type="transmembrane region" description="Helical" evidence="7">
    <location>
        <begin position="118"/>
        <end position="138"/>
    </location>
</feature>
<keyword evidence="5 7" id="KW-1133">Transmembrane helix</keyword>
<evidence type="ECO:0000256" key="2">
    <source>
        <dbReference type="ARBA" id="ARBA00008929"/>
    </source>
</evidence>
<evidence type="ECO:0000256" key="6">
    <source>
        <dbReference type="ARBA" id="ARBA00023136"/>
    </source>
</evidence>
<comment type="caution">
    <text evidence="8">The sequence shown here is derived from an EMBL/GenBank/DDBJ whole genome shotgun (WGS) entry which is preliminary data.</text>
</comment>
<keyword evidence="9" id="KW-1185">Reference proteome</keyword>
<feature type="transmembrane region" description="Helical" evidence="7">
    <location>
        <begin position="413"/>
        <end position="434"/>
    </location>
</feature>
<evidence type="ECO:0000256" key="1">
    <source>
        <dbReference type="ARBA" id="ARBA00004651"/>
    </source>
</evidence>
<proteinExistence type="inferred from homology"/>